<reference evidence="1 2" key="1">
    <citation type="submission" date="2020-03" db="EMBL/GenBank/DDBJ databases">
        <title>Complete genome sequence of Orbus sp. IPMB12 (BCRC 80908).</title>
        <authorList>
            <person name="Lo W.-S."/>
            <person name="Chang T.-H."/>
            <person name="Kuo C.-H."/>
        </authorList>
    </citation>
    <scope>NUCLEOTIDE SEQUENCE [LARGE SCALE GENOMIC DNA]</scope>
    <source>
        <strain evidence="1 2">IPMB12</strain>
    </source>
</reference>
<evidence type="ECO:0000313" key="2">
    <source>
        <dbReference type="Proteomes" id="UP000501168"/>
    </source>
</evidence>
<evidence type="ECO:0000313" key="1">
    <source>
        <dbReference type="EMBL" id="QIQ21602.1"/>
    </source>
</evidence>
<dbReference type="KEGG" id="orb:IPMB12_07845"/>
<dbReference type="EMBL" id="CP050253">
    <property type="protein sequence ID" value="QIQ21602.1"/>
    <property type="molecule type" value="Genomic_DNA"/>
</dbReference>
<dbReference type="PROSITE" id="PS51257">
    <property type="entry name" value="PROKAR_LIPOPROTEIN"/>
    <property type="match status" value="1"/>
</dbReference>
<dbReference type="Proteomes" id="UP000501168">
    <property type="component" value="Chromosome"/>
</dbReference>
<keyword evidence="2" id="KW-1185">Reference proteome</keyword>
<proteinExistence type="predicted"/>
<gene>
    <name evidence="1" type="ORF">IPMB12_07845</name>
</gene>
<evidence type="ECO:0008006" key="3">
    <source>
        <dbReference type="Google" id="ProtNLM"/>
    </source>
</evidence>
<protein>
    <recommendedName>
        <fullName evidence="3">Lipoprotein</fullName>
    </recommendedName>
</protein>
<name>A0A6G9ICQ0_9GAMM</name>
<dbReference type="InParanoid" id="A0A6G9ICQ0"/>
<organism evidence="1 2">
    <name type="scientific">Zophobihabitans entericus</name>
    <dbReference type="NCBI Taxonomy" id="1635327"/>
    <lineage>
        <taxon>Bacteria</taxon>
        <taxon>Pseudomonadati</taxon>
        <taxon>Pseudomonadota</taxon>
        <taxon>Gammaproteobacteria</taxon>
        <taxon>Orbales</taxon>
        <taxon>Orbaceae</taxon>
        <taxon>Zophobihabitans</taxon>
    </lineage>
</organism>
<accession>A0A6G9ICQ0</accession>
<dbReference type="AlphaFoldDB" id="A0A6G9ICQ0"/>
<dbReference type="RefSeq" id="WP_166916576.1">
    <property type="nucleotide sequence ID" value="NZ_CP050253.1"/>
</dbReference>
<sequence>MKKVLMLVVAVTLLAGCGANKHDEMRTQRLTAQELGLASTDEVTLSNVKEGEADALGGKRITFNARTNKGRNFACSYLSTPALLPFDAPSISDFKCQPK</sequence>